<dbReference type="PANTHER" id="PTHR32071:SF17">
    <property type="entry name" value="TRANSCRIPTIONAL REGULATOR (NTRC FAMILY)"/>
    <property type="match status" value="1"/>
</dbReference>
<dbReference type="InterPro" id="IPR027417">
    <property type="entry name" value="P-loop_NTPase"/>
</dbReference>
<organism evidence="5 6">
    <name type="scientific">Tistrella mobilis</name>
    <dbReference type="NCBI Taxonomy" id="171437"/>
    <lineage>
        <taxon>Bacteria</taxon>
        <taxon>Pseudomonadati</taxon>
        <taxon>Pseudomonadota</taxon>
        <taxon>Alphaproteobacteria</taxon>
        <taxon>Geminicoccales</taxon>
        <taxon>Geminicoccaceae</taxon>
        <taxon>Tistrella</taxon>
    </lineage>
</organism>
<evidence type="ECO:0000313" key="6">
    <source>
        <dbReference type="Proteomes" id="UP000257706"/>
    </source>
</evidence>
<dbReference type="GO" id="GO:0006355">
    <property type="term" value="P:regulation of DNA-templated transcription"/>
    <property type="evidence" value="ECO:0007669"/>
    <property type="project" value="InterPro"/>
</dbReference>
<dbReference type="SUPFAM" id="SSF52540">
    <property type="entry name" value="P-loop containing nucleoside triphosphate hydrolases"/>
    <property type="match status" value="1"/>
</dbReference>
<dbReference type="PROSITE" id="PS50045">
    <property type="entry name" value="SIGMA54_INTERACT_4"/>
    <property type="match status" value="1"/>
</dbReference>
<keyword evidence="3" id="KW-0067">ATP-binding</keyword>
<dbReference type="InterPro" id="IPR002078">
    <property type="entry name" value="Sigma_54_int"/>
</dbReference>
<evidence type="ECO:0000256" key="1">
    <source>
        <dbReference type="ARBA" id="ARBA00022553"/>
    </source>
</evidence>
<dbReference type="Pfam" id="PF00158">
    <property type="entry name" value="Sigma54_activat"/>
    <property type="match status" value="1"/>
</dbReference>
<protein>
    <submittedName>
        <fullName evidence="5">Sigma-54-dependent Fis family transcriptional regulator</fullName>
    </submittedName>
</protein>
<proteinExistence type="predicted"/>
<evidence type="ECO:0000256" key="3">
    <source>
        <dbReference type="ARBA" id="ARBA00022840"/>
    </source>
</evidence>
<dbReference type="Proteomes" id="UP000257706">
    <property type="component" value="Unassembled WGS sequence"/>
</dbReference>
<evidence type="ECO:0000256" key="2">
    <source>
        <dbReference type="ARBA" id="ARBA00022741"/>
    </source>
</evidence>
<feature type="domain" description="Sigma-54 factor interaction" evidence="4">
    <location>
        <begin position="1"/>
        <end position="86"/>
    </location>
</feature>
<feature type="non-terminal residue" evidence="5">
    <location>
        <position position="1"/>
    </location>
</feature>
<dbReference type="PANTHER" id="PTHR32071">
    <property type="entry name" value="TRANSCRIPTIONAL REGULATORY PROTEIN"/>
    <property type="match status" value="1"/>
</dbReference>
<dbReference type="GO" id="GO:0005524">
    <property type="term" value="F:ATP binding"/>
    <property type="evidence" value="ECO:0007669"/>
    <property type="project" value="UniProtKB-KW"/>
</dbReference>
<keyword evidence="1" id="KW-0597">Phosphoprotein</keyword>
<keyword evidence="2" id="KW-0547">Nucleotide-binding</keyword>
<evidence type="ECO:0000313" key="5">
    <source>
        <dbReference type="EMBL" id="HAE46091.1"/>
    </source>
</evidence>
<feature type="non-terminal residue" evidence="5">
    <location>
        <position position="86"/>
    </location>
</feature>
<evidence type="ECO:0000259" key="4">
    <source>
        <dbReference type="PROSITE" id="PS50045"/>
    </source>
</evidence>
<name>A0A3B9IDX8_9PROT</name>
<sequence length="86" mass="9890">GTLFLDEVSDLPMETQGKVVRALHEQRFTRLGGERPIEVDVRVVAATNRDLASEIQSGRFREDLFYRLNVVPLRVPSLKERRDDIP</sequence>
<accession>A0A3B9IDX8</accession>
<comment type="caution">
    <text evidence="5">The sequence shown here is derived from an EMBL/GenBank/DDBJ whole genome shotgun (WGS) entry which is preliminary data.</text>
</comment>
<dbReference type="AlphaFoldDB" id="A0A3B9IDX8"/>
<reference evidence="5 6" key="1">
    <citation type="journal article" date="2018" name="Nat. Biotechnol.">
        <title>A standardized bacterial taxonomy based on genome phylogeny substantially revises the tree of life.</title>
        <authorList>
            <person name="Parks D.H."/>
            <person name="Chuvochina M."/>
            <person name="Waite D.W."/>
            <person name="Rinke C."/>
            <person name="Skarshewski A."/>
            <person name="Chaumeil P.A."/>
            <person name="Hugenholtz P."/>
        </authorList>
    </citation>
    <scope>NUCLEOTIDE SEQUENCE [LARGE SCALE GENOMIC DNA]</scope>
    <source>
        <strain evidence="5">UBA8739</strain>
    </source>
</reference>
<gene>
    <name evidence="5" type="ORF">DCK97_01605</name>
</gene>
<dbReference type="Gene3D" id="3.40.50.300">
    <property type="entry name" value="P-loop containing nucleotide triphosphate hydrolases"/>
    <property type="match status" value="1"/>
</dbReference>
<dbReference type="EMBL" id="DMAI01000023">
    <property type="protein sequence ID" value="HAE46091.1"/>
    <property type="molecule type" value="Genomic_DNA"/>
</dbReference>